<accession>A0ACB6R572</accession>
<comment type="caution">
    <text evidence="1">The sequence shown here is derived from an EMBL/GenBank/DDBJ whole genome shotgun (WGS) entry which is preliminary data.</text>
</comment>
<name>A0ACB6R572_9PLEO</name>
<keyword evidence="2" id="KW-1185">Reference proteome</keyword>
<organism evidence="1 2">
    <name type="scientific">Lindgomyces ingoldianus</name>
    <dbReference type="NCBI Taxonomy" id="673940"/>
    <lineage>
        <taxon>Eukaryota</taxon>
        <taxon>Fungi</taxon>
        <taxon>Dikarya</taxon>
        <taxon>Ascomycota</taxon>
        <taxon>Pezizomycotina</taxon>
        <taxon>Dothideomycetes</taxon>
        <taxon>Pleosporomycetidae</taxon>
        <taxon>Pleosporales</taxon>
        <taxon>Lindgomycetaceae</taxon>
        <taxon>Lindgomyces</taxon>
    </lineage>
</organism>
<reference evidence="1" key="1">
    <citation type="journal article" date="2020" name="Stud. Mycol.">
        <title>101 Dothideomycetes genomes: a test case for predicting lifestyles and emergence of pathogens.</title>
        <authorList>
            <person name="Haridas S."/>
            <person name="Albert R."/>
            <person name="Binder M."/>
            <person name="Bloem J."/>
            <person name="Labutti K."/>
            <person name="Salamov A."/>
            <person name="Andreopoulos B."/>
            <person name="Baker S."/>
            <person name="Barry K."/>
            <person name="Bills G."/>
            <person name="Bluhm B."/>
            <person name="Cannon C."/>
            <person name="Castanera R."/>
            <person name="Culley D."/>
            <person name="Daum C."/>
            <person name="Ezra D."/>
            <person name="Gonzalez J."/>
            <person name="Henrissat B."/>
            <person name="Kuo A."/>
            <person name="Liang C."/>
            <person name="Lipzen A."/>
            <person name="Lutzoni F."/>
            <person name="Magnuson J."/>
            <person name="Mondo S."/>
            <person name="Nolan M."/>
            <person name="Ohm R."/>
            <person name="Pangilinan J."/>
            <person name="Park H.-J."/>
            <person name="Ramirez L."/>
            <person name="Alfaro M."/>
            <person name="Sun H."/>
            <person name="Tritt A."/>
            <person name="Yoshinaga Y."/>
            <person name="Zwiers L.-H."/>
            <person name="Turgeon B."/>
            <person name="Goodwin S."/>
            <person name="Spatafora J."/>
            <person name="Crous P."/>
            <person name="Grigoriev I."/>
        </authorList>
    </citation>
    <scope>NUCLEOTIDE SEQUENCE</scope>
    <source>
        <strain evidence="1">ATCC 200398</strain>
    </source>
</reference>
<dbReference type="Proteomes" id="UP000799755">
    <property type="component" value="Unassembled WGS sequence"/>
</dbReference>
<sequence>MSASPVLHAGWQTNPIFHHRHPRRAPFTRKDKQAECDIMTNCASEQHAAYSEQLPVLLTLAIPTTYTSNTNSALAIAQEVVLAPAVMPLDGPLPASSREPHPACPTVRTTVRLGDFEACTDEIACTRGRVKGLIAPYKAIFPSNLIARILNLPL</sequence>
<proteinExistence type="predicted"/>
<gene>
    <name evidence="1" type="ORF">BDR25DRAFT_311751</name>
</gene>
<evidence type="ECO:0000313" key="1">
    <source>
        <dbReference type="EMBL" id="KAF2474438.1"/>
    </source>
</evidence>
<dbReference type="EMBL" id="MU003498">
    <property type="protein sequence ID" value="KAF2474438.1"/>
    <property type="molecule type" value="Genomic_DNA"/>
</dbReference>
<protein>
    <submittedName>
        <fullName evidence="1">Uncharacterized protein</fullName>
    </submittedName>
</protein>
<evidence type="ECO:0000313" key="2">
    <source>
        <dbReference type="Proteomes" id="UP000799755"/>
    </source>
</evidence>